<dbReference type="EMBL" id="JANAKD010001211">
    <property type="protein sequence ID" value="KAJ3482020.1"/>
    <property type="molecule type" value="Genomic_DNA"/>
</dbReference>
<name>A0ACC1QPZ9_9HYPO</name>
<organism evidence="1 2">
    <name type="scientific">Lecanicillium saksenae</name>
    <dbReference type="NCBI Taxonomy" id="468837"/>
    <lineage>
        <taxon>Eukaryota</taxon>
        <taxon>Fungi</taxon>
        <taxon>Dikarya</taxon>
        <taxon>Ascomycota</taxon>
        <taxon>Pezizomycotina</taxon>
        <taxon>Sordariomycetes</taxon>
        <taxon>Hypocreomycetidae</taxon>
        <taxon>Hypocreales</taxon>
        <taxon>Cordycipitaceae</taxon>
        <taxon>Lecanicillium</taxon>
    </lineage>
</organism>
<proteinExistence type="predicted"/>
<sequence length="256" mass="26645">MRRTSAYVGAVAGLAAHAQGQLLTLSAVEMITSFAVPLSCIFAYNTPLSGCEIGDFTNGRCSANCQRGLQRVQANIRASCDTVEARPNSLIWEAQRGNLVNALCKSDAPERTATAAPTRLTPTPITTSAASITVTIPLSTTKSSKEASSTTAPTTDTRFSSSTDSSSTPETESSDTESSSSTVSTTTSTTSERITSTAADRSTSSSSPLPAAKTTKPTREQEKGAGDPFANLPNSSSQLGPYVWSLALVLFVIGLM</sequence>
<gene>
    <name evidence="1" type="ORF">NLG97_g7679</name>
</gene>
<evidence type="ECO:0000313" key="1">
    <source>
        <dbReference type="EMBL" id="KAJ3482020.1"/>
    </source>
</evidence>
<comment type="caution">
    <text evidence="1">The sequence shown here is derived from an EMBL/GenBank/DDBJ whole genome shotgun (WGS) entry which is preliminary data.</text>
</comment>
<protein>
    <submittedName>
        <fullName evidence="1">Uncharacterized protein</fullName>
    </submittedName>
</protein>
<accession>A0ACC1QPZ9</accession>
<dbReference type="Proteomes" id="UP001148737">
    <property type="component" value="Unassembled WGS sequence"/>
</dbReference>
<reference evidence="1" key="1">
    <citation type="submission" date="2022-07" db="EMBL/GenBank/DDBJ databases">
        <title>Genome Sequence of Lecanicillium saksenae.</title>
        <authorList>
            <person name="Buettner E."/>
        </authorList>
    </citation>
    <scope>NUCLEOTIDE SEQUENCE</scope>
    <source>
        <strain evidence="1">VT-O1</strain>
    </source>
</reference>
<evidence type="ECO:0000313" key="2">
    <source>
        <dbReference type="Proteomes" id="UP001148737"/>
    </source>
</evidence>
<keyword evidence="2" id="KW-1185">Reference proteome</keyword>